<keyword evidence="1" id="KW-0540">Nuclease</keyword>
<keyword evidence="6" id="KW-1185">Reference proteome</keyword>
<dbReference type="GO" id="GO:0003676">
    <property type="term" value="F:nucleic acid binding"/>
    <property type="evidence" value="ECO:0007669"/>
    <property type="project" value="InterPro"/>
</dbReference>
<evidence type="ECO:0000256" key="2">
    <source>
        <dbReference type="ARBA" id="ARBA00022801"/>
    </source>
</evidence>
<protein>
    <submittedName>
        <fullName evidence="5">Ribonuclease H-like protein</fullName>
    </submittedName>
</protein>
<dbReference type="GO" id="GO:0005737">
    <property type="term" value="C:cytoplasm"/>
    <property type="evidence" value="ECO:0007669"/>
    <property type="project" value="TreeGrafter"/>
</dbReference>
<evidence type="ECO:0000313" key="5">
    <source>
        <dbReference type="EMBL" id="KAH8990746.1"/>
    </source>
</evidence>
<dbReference type="Proteomes" id="UP001201163">
    <property type="component" value="Unassembled WGS sequence"/>
</dbReference>
<gene>
    <name evidence="5" type="ORF">EDB92DRAFT_1862975</name>
</gene>
<evidence type="ECO:0000256" key="3">
    <source>
        <dbReference type="SAM" id="MobiDB-lite"/>
    </source>
</evidence>
<dbReference type="InterPro" id="IPR012337">
    <property type="entry name" value="RNaseH-like_sf"/>
</dbReference>
<proteinExistence type="predicted"/>
<dbReference type="GO" id="GO:0008408">
    <property type="term" value="F:3'-5' exonuclease activity"/>
    <property type="evidence" value="ECO:0007669"/>
    <property type="project" value="InterPro"/>
</dbReference>
<dbReference type="PANTHER" id="PTHR13620">
    <property type="entry name" value="3-5 EXONUCLEASE"/>
    <property type="match status" value="1"/>
</dbReference>
<feature type="domain" description="3'-5' exonuclease" evidence="4">
    <location>
        <begin position="119"/>
        <end position="298"/>
    </location>
</feature>
<feature type="compositionally biased region" description="Polar residues" evidence="3">
    <location>
        <begin position="50"/>
        <end position="75"/>
    </location>
</feature>
<dbReference type="InterPro" id="IPR036397">
    <property type="entry name" value="RNaseH_sf"/>
</dbReference>
<dbReference type="AlphaFoldDB" id="A0AAD4QD92"/>
<dbReference type="EMBL" id="JAKELL010000029">
    <property type="protein sequence ID" value="KAH8990746.1"/>
    <property type="molecule type" value="Genomic_DNA"/>
</dbReference>
<dbReference type="GO" id="GO:0006139">
    <property type="term" value="P:nucleobase-containing compound metabolic process"/>
    <property type="evidence" value="ECO:0007669"/>
    <property type="project" value="InterPro"/>
</dbReference>
<name>A0AAD4QD92_9AGAM</name>
<evidence type="ECO:0000259" key="4">
    <source>
        <dbReference type="SMART" id="SM00474"/>
    </source>
</evidence>
<dbReference type="SUPFAM" id="SSF53098">
    <property type="entry name" value="Ribonuclease H-like"/>
    <property type="match status" value="1"/>
</dbReference>
<feature type="region of interest" description="Disordered" evidence="3">
    <location>
        <begin position="38"/>
        <end position="75"/>
    </location>
</feature>
<keyword evidence="2" id="KW-0378">Hydrolase</keyword>
<sequence>MNLKLTPDKDGVIDLTILDDDWFSDLATELEALSASPRTSGADSYAHVPSNMTSTPNFSASSSGQGDRSNILRGQQTVALRPRSGDYQRSALMSESSLAVTKPQYPPYNYADYIPKPKVIYIKSEEQADDMVAILNGAIGLDLEWPFSRDRTGVQKEGKVALVQLCDADIILLVHVSKMERFPRKVKELIESSKVPKMGVNIRNDGRKLFCDYGILSSNLIELGALAGQIDSSFASIFKRPIVSLATVVSYYLKKALDKGPVRTSDWSKDLTRDQMIYASNDVHSGLMVYKSLMKTVRSSKAKLLPENYTADLANELRRPDGGPVGQTSTTLARGSEAPHRYTYTLRRQGHGLLDICIKMGDGVNLQRETVVISHIIRALTEDPALPFSMSALTSLVGLDSSSWAYHRDVIERWTWEGRGIDEKRVVCSKG</sequence>
<comment type="caution">
    <text evidence="5">The sequence shown here is derived from an EMBL/GenBank/DDBJ whole genome shotgun (WGS) entry which is preliminary data.</text>
</comment>
<dbReference type="Pfam" id="PF01612">
    <property type="entry name" value="DNA_pol_A_exo1"/>
    <property type="match status" value="1"/>
</dbReference>
<dbReference type="InterPro" id="IPR051132">
    <property type="entry name" value="3-5_Exonuclease_domain"/>
</dbReference>
<dbReference type="Gene3D" id="3.30.420.10">
    <property type="entry name" value="Ribonuclease H-like superfamily/Ribonuclease H"/>
    <property type="match status" value="1"/>
</dbReference>
<reference evidence="5" key="1">
    <citation type="submission" date="2022-01" db="EMBL/GenBank/DDBJ databases">
        <title>Comparative genomics reveals a dynamic genome evolution in the ectomycorrhizal milk-cap (Lactarius) mushrooms.</title>
        <authorList>
            <consortium name="DOE Joint Genome Institute"/>
            <person name="Lebreton A."/>
            <person name="Tang N."/>
            <person name="Kuo A."/>
            <person name="LaButti K."/>
            <person name="Drula E."/>
            <person name="Barry K."/>
            <person name="Clum A."/>
            <person name="Lipzen A."/>
            <person name="Mousain D."/>
            <person name="Ng V."/>
            <person name="Wang R."/>
            <person name="Wang X."/>
            <person name="Dai Y."/>
            <person name="Henrissat B."/>
            <person name="Grigoriev I.V."/>
            <person name="Guerin-Laguette A."/>
            <person name="Yu F."/>
            <person name="Martin F.M."/>
        </authorList>
    </citation>
    <scope>NUCLEOTIDE SEQUENCE</scope>
    <source>
        <strain evidence="5">QP</strain>
    </source>
</reference>
<dbReference type="PANTHER" id="PTHR13620:SF104">
    <property type="entry name" value="EXONUCLEASE 3'-5' DOMAIN-CONTAINING PROTEIN 2"/>
    <property type="match status" value="1"/>
</dbReference>
<dbReference type="InterPro" id="IPR002562">
    <property type="entry name" value="3'-5'_exonuclease_dom"/>
</dbReference>
<evidence type="ECO:0000256" key="1">
    <source>
        <dbReference type="ARBA" id="ARBA00022722"/>
    </source>
</evidence>
<organism evidence="5 6">
    <name type="scientific">Lactarius akahatsu</name>
    <dbReference type="NCBI Taxonomy" id="416441"/>
    <lineage>
        <taxon>Eukaryota</taxon>
        <taxon>Fungi</taxon>
        <taxon>Dikarya</taxon>
        <taxon>Basidiomycota</taxon>
        <taxon>Agaricomycotina</taxon>
        <taxon>Agaricomycetes</taxon>
        <taxon>Russulales</taxon>
        <taxon>Russulaceae</taxon>
        <taxon>Lactarius</taxon>
    </lineage>
</organism>
<dbReference type="GO" id="GO:0005634">
    <property type="term" value="C:nucleus"/>
    <property type="evidence" value="ECO:0007669"/>
    <property type="project" value="TreeGrafter"/>
</dbReference>
<dbReference type="CDD" id="cd06141">
    <property type="entry name" value="WRN_exo"/>
    <property type="match status" value="1"/>
</dbReference>
<accession>A0AAD4QD92</accession>
<evidence type="ECO:0000313" key="6">
    <source>
        <dbReference type="Proteomes" id="UP001201163"/>
    </source>
</evidence>
<dbReference type="SMART" id="SM00474">
    <property type="entry name" value="35EXOc"/>
    <property type="match status" value="1"/>
</dbReference>